<sequence length="186" mass="20828">MIRINLLPVREAQKRARIFTQLAVGIAVLAVTVLACAGLYFAKAAQISHKKEDIRTAQQEINRLKKAIGEVADFKKKQAELQGKLDVLNDLKAKKSGPVHLLDDLSKVLPSKLWIESFKESGGKISIDGVGLNEEMVATFLRDLEASPYYRNVELKVTKQTKKKDLKLQQFSISCQVETPPRLETK</sequence>
<proteinExistence type="predicted"/>
<dbReference type="KEGG" id="pace:A6070_04535"/>
<keyword evidence="1" id="KW-1133">Transmembrane helix</keyword>
<protein>
    <recommendedName>
        <fullName evidence="4">Fimbrial assembly family protein</fullName>
    </recommendedName>
</protein>
<dbReference type="GO" id="GO:0043107">
    <property type="term" value="P:type IV pilus-dependent motility"/>
    <property type="evidence" value="ECO:0007669"/>
    <property type="project" value="TreeGrafter"/>
</dbReference>
<dbReference type="RefSeq" id="WP_072287257.1">
    <property type="nucleotide sequence ID" value="NZ_CP015455.1"/>
</dbReference>
<evidence type="ECO:0008006" key="4">
    <source>
        <dbReference type="Google" id="ProtNLM"/>
    </source>
</evidence>
<dbReference type="Pfam" id="PF05137">
    <property type="entry name" value="PilN"/>
    <property type="match status" value="1"/>
</dbReference>
<dbReference type="Proteomes" id="UP000182264">
    <property type="component" value="Chromosome"/>
</dbReference>
<dbReference type="AlphaFoldDB" id="A0A1L3GHI7"/>
<dbReference type="InterPro" id="IPR007813">
    <property type="entry name" value="PilN"/>
</dbReference>
<feature type="transmembrane region" description="Helical" evidence="1">
    <location>
        <begin position="21"/>
        <end position="42"/>
    </location>
</feature>
<keyword evidence="3" id="KW-1185">Reference proteome</keyword>
<dbReference type="EMBL" id="CP015518">
    <property type="protein sequence ID" value="APG25406.1"/>
    <property type="molecule type" value="Genomic_DNA"/>
</dbReference>
<dbReference type="OrthoDB" id="5296173at2"/>
<gene>
    <name evidence="2" type="ORF">A7E75_10530</name>
</gene>
<dbReference type="PANTHER" id="PTHR40278:SF2">
    <property type="entry name" value="TYPE IV PILUS INNER MEMBRANE COMPONENT PILN"/>
    <property type="match status" value="1"/>
</dbReference>
<keyword evidence="1" id="KW-0812">Transmembrane</keyword>
<evidence type="ECO:0000313" key="3">
    <source>
        <dbReference type="Proteomes" id="UP000182264"/>
    </source>
</evidence>
<dbReference type="STRING" id="29542.A6070_04535"/>
<evidence type="ECO:0000313" key="2">
    <source>
        <dbReference type="EMBL" id="APG25406.1"/>
    </source>
</evidence>
<accession>A0A1L3GHI7</accession>
<evidence type="ECO:0000256" key="1">
    <source>
        <dbReference type="SAM" id="Phobius"/>
    </source>
</evidence>
<organism evidence="2 3">
    <name type="scientific">Syntrophotalea acetylenica</name>
    <name type="common">Pelobacter acetylenicus</name>
    <dbReference type="NCBI Taxonomy" id="29542"/>
    <lineage>
        <taxon>Bacteria</taxon>
        <taxon>Pseudomonadati</taxon>
        <taxon>Thermodesulfobacteriota</taxon>
        <taxon>Desulfuromonadia</taxon>
        <taxon>Desulfuromonadales</taxon>
        <taxon>Syntrophotaleaceae</taxon>
        <taxon>Syntrophotalea</taxon>
    </lineage>
</organism>
<dbReference type="PANTHER" id="PTHR40278">
    <property type="entry name" value="DNA UTILIZATION PROTEIN HOFN"/>
    <property type="match status" value="1"/>
</dbReference>
<reference evidence="2 3" key="1">
    <citation type="journal article" date="2017" name="Genome Announc.">
        <title>Complete Genome Sequences of Two Acetylene-Fermenting Pelobacter acetylenicus Strains.</title>
        <authorList>
            <person name="Sutton J.M."/>
            <person name="Baesman S.M."/>
            <person name="Fierst J.L."/>
            <person name="Poret-Peterson A.T."/>
            <person name="Oremland R.S."/>
            <person name="Dunlap D.S."/>
            <person name="Akob D.M."/>
        </authorList>
    </citation>
    <scope>NUCLEOTIDE SEQUENCE [LARGE SCALE GENOMIC DNA]</scope>
    <source>
        <strain evidence="2 3">DSM 3247</strain>
    </source>
</reference>
<keyword evidence="1" id="KW-0472">Membrane</keyword>
<dbReference type="GO" id="GO:0043683">
    <property type="term" value="P:type IV pilus assembly"/>
    <property type="evidence" value="ECO:0007669"/>
    <property type="project" value="TreeGrafter"/>
</dbReference>
<dbReference type="InterPro" id="IPR052534">
    <property type="entry name" value="Extracell_DNA_Util/SecSys_Comp"/>
</dbReference>
<name>A0A1L3GHI7_SYNAC</name>